<keyword evidence="2" id="KW-0540">Nuclease</keyword>
<evidence type="ECO:0000313" key="8">
    <source>
        <dbReference type="EMBL" id="MBS3058008.1"/>
    </source>
</evidence>
<dbReference type="GO" id="GO:0003729">
    <property type="term" value="F:mRNA binding"/>
    <property type="evidence" value="ECO:0007669"/>
    <property type="project" value="InterPro"/>
</dbReference>
<keyword evidence="4" id="KW-0378">Hydrolase</keyword>
<evidence type="ECO:0000256" key="6">
    <source>
        <dbReference type="ARBA" id="ARBA00023016"/>
    </source>
</evidence>
<evidence type="ECO:0000313" key="7">
    <source>
        <dbReference type="EMBL" id="HIH33276.1"/>
    </source>
</evidence>
<dbReference type="GO" id="GO:0016787">
    <property type="term" value="F:hydrolase activity"/>
    <property type="evidence" value="ECO:0007669"/>
    <property type="project" value="UniProtKB-KW"/>
</dbReference>
<comment type="caution">
    <text evidence="7">The sequence shown here is derived from an EMBL/GenBank/DDBJ whole genome shotgun (WGS) entry which is preliminary data.</text>
</comment>
<dbReference type="InterPro" id="IPR012933">
    <property type="entry name" value="HicA_mRNA_interferase"/>
</dbReference>
<dbReference type="Proteomes" id="UP000680185">
    <property type="component" value="Unassembled WGS sequence"/>
</dbReference>
<evidence type="ECO:0000313" key="9">
    <source>
        <dbReference type="Proteomes" id="UP000527315"/>
    </source>
</evidence>
<reference evidence="7" key="1">
    <citation type="journal article" date="2020" name="bioRxiv">
        <title>A rank-normalized archaeal taxonomy based on genome phylogeny resolves widespread incomplete and uneven classifications.</title>
        <authorList>
            <person name="Rinke C."/>
            <person name="Chuvochina M."/>
            <person name="Mussig A.J."/>
            <person name="Chaumeil P.-A."/>
            <person name="Waite D.W."/>
            <person name="Whitman W.B."/>
            <person name="Parks D.H."/>
            <person name="Hugenholtz P."/>
        </authorList>
    </citation>
    <scope>NUCLEOTIDE SEQUENCE</scope>
    <source>
        <strain evidence="7">UBA10036</strain>
    </source>
</reference>
<reference evidence="8" key="2">
    <citation type="submission" date="2021-03" db="EMBL/GenBank/DDBJ databases">
        <authorList>
            <person name="Jaffe A."/>
        </authorList>
    </citation>
    <scope>NUCLEOTIDE SEQUENCE</scope>
    <source>
        <strain evidence="8">RIFCSPLOWO2_01_FULL_43_13</strain>
    </source>
</reference>
<protein>
    <submittedName>
        <fullName evidence="7">Type II toxin-antitoxin system HicA family toxin</fullName>
    </submittedName>
</protein>
<gene>
    <name evidence="7" type="ORF">HA227_03410</name>
    <name evidence="8" type="ORF">J4478_01235</name>
</gene>
<dbReference type="EMBL" id="JAGVWB010000007">
    <property type="protein sequence ID" value="MBS3058008.1"/>
    <property type="molecule type" value="Genomic_DNA"/>
</dbReference>
<proteinExistence type="predicted"/>
<evidence type="ECO:0000256" key="2">
    <source>
        <dbReference type="ARBA" id="ARBA00022722"/>
    </source>
</evidence>
<evidence type="ECO:0000256" key="4">
    <source>
        <dbReference type="ARBA" id="ARBA00022801"/>
    </source>
</evidence>
<organism evidence="7 9">
    <name type="scientific">Candidatus Iainarchaeum sp</name>
    <dbReference type="NCBI Taxonomy" id="3101447"/>
    <lineage>
        <taxon>Archaea</taxon>
        <taxon>Candidatus Iainarchaeota</taxon>
        <taxon>Candidatus Iainarchaeia</taxon>
        <taxon>Candidatus Iainarchaeales</taxon>
        <taxon>Candidatus Iainarchaeaceae</taxon>
        <taxon>Candidatus Iainarchaeum</taxon>
    </lineage>
</organism>
<keyword evidence="3" id="KW-0255">Endonuclease</keyword>
<keyword evidence="5" id="KW-0694">RNA-binding</keyword>
<dbReference type="SUPFAM" id="SSF54786">
    <property type="entry name" value="YcfA/nrd intein domain"/>
    <property type="match status" value="1"/>
</dbReference>
<dbReference type="InterPro" id="IPR038570">
    <property type="entry name" value="HicA_sf"/>
</dbReference>
<name>A0A7J4L0U9_9ARCH</name>
<dbReference type="EMBL" id="DUFJ01000071">
    <property type="protein sequence ID" value="HIH33276.1"/>
    <property type="molecule type" value="Genomic_DNA"/>
</dbReference>
<evidence type="ECO:0000256" key="1">
    <source>
        <dbReference type="ARBA" id="ARBA00022649"/>
    </source>
</evidence>
<reference evidence="8" key="3">
    <citation type="submission" date="2021-05" db="EMBL/GenBank/DDBJ databases">
        <title>Protein family content uncovers lineage relationships and bacterial pathway maintenance mechanisms in DPANN archaea.</title>
        <authorList>
            <person name="Castelle C.J."/>
            <person name="Meheust R."/>
            <person name="Jaffe A.L."/>
            <person name="Seitz K."/>
            <person name="Gong X."/>
            <person name="Baker B.J."/>
            <person name="Banfield J.F."/>
        </authorList>
    </citation>
    <scope>NUCLEOTIDE SEQUENCE</scope>
    <source>
        <strain evidence="8">RIFCSPLOWO2_01_FULL_43_13</strain>
    </source>
</reference>
<keyword evidence="6" id="KW-0346">Stress response</keyword>
<evidence type="ECO:0000256" key="5">
    <source>
        <dbReference type="ARBA" id="ARBA00022884"/>
    </source>
</evidence>
<sequence length="76" mass="8779">MPKLKPVSGKELVKKLAKIGYFIDHQTGSHFILRLKLAPYRRITVPNHKEIAKGTLRAIIRELGLSRQEFEELVEK</sequence>
<dbReference type="GO" id="GO:0004519">
    <property type="term" value="F:endonuclease activity"/>
    <property type="evidence" value="ECO:0007669"/>
    <property type="project" value="UniProtKB-KW"/>
</dbReference>
<accession>A0A7J4L0U9</accession>
<dbReference type="Proteomes" id="UP000527315">
    <property type="component" value="Unassembled WGS sequence"/>
</dbReference>
<dbReference type="Pfam" id="PF07927">
    <property type="entry name" value="HicA_toxin"/>
    <property type="match status" value="1"/>
</dbReference>
<dbReference type="Gene3D" id="3.30.920.30">
    <property type="entry name" value="Hypothetical protein"/>
    <property type="match status" value="1"/>
</dbReference>
<dbReference type="AlphaFoldDB" id="A0A7J4L0U9"/>
<keyword evidence="1" id="KW-1277">Toxin-antitoxin system</keyword>
<evidence type="ECO:0000256" key="3">
    <source>
        <dbReference type="ARBA" id="ARBA00022759"/>
    </source>
</evidence>